<keyword evidence="7 14" id="KW-0067">ATP-binding</keyword>
<dbReference type="GO" id="GO:0006270">
    <property type="term" value="P:DNA replication initiation"/>
    <property type="evidence" value="ECO:0007669"/>
    <property type="project" value="UniProtKB-UniRule"/>
</dbReference>
<dbReference type="PANTHER" id="PTHR11630">
    <property type="entry name" value="DNA REPLICATION LICENSING FACTOR MCM FAMILY MEMBER"/>
    <property type="match status" value="1"/>
</dbReference>
<feature type="domain" description="MCM C-terminal AAA(+) ATPase" evidence="16">
    <location>
        <begin position="350"/>
        <end position="556"/>
    </location>
</feature>
<reference evidence="17 18" key="1">
    <citation type="submission" date="2020-08" db="EMBL/GenBank/DDBJ databases">
        <title>Plant Genome Project.</title>
        <authorList>
            <person name="Zhang R.-G."/>
        </authorList>
    </citation>
    <scope>NUCLEOTIDE SEQUENCE [LARGE SCALE GENOMIC DNA]</scope>
    <source>
        <tissue evidence="17">Rhizome</tissue>
    </source>
</reference>
<keyword evidence="5 15" id="KW-0378">Hydrolase</keyword>
<dbReference type="InterPro" id="IPR018525">
    <property type="entry name" value="MCM_CS"/>
</dbReference>
<dbReference type="Gene3D" id="2.40.50.140">
    <property type="entry name" value="Nucleic acid-binding proteins"/>
    <property type="match status" value="1"/>
</dbReference>
<dbReference type="SUPFAM" id="SSF52540">
    <property type="entry name" value="P-loop containing nucleoside triphosphate hydrolases"/>
    <property type="match status" value="1"/>
</dbReference>
<evidence type="ECO:0000256" key="6">
    <source>
        <dbReference type="ARBA" id="ARBA00022806"/>
    </source>
</evidence>
<evidence type="ECO:0000256" key="5">
    <source>
        <dbReference type="ARBA" id="ARBA00022801"/>
    </source>
</evidence>
<evidence type="ECO:0000256" key="10">
    <source>
        <dbReference type="ARBA" id="ARBA00023306"/>
    </source>
</evidence>
<dbReference type="Gene3D" id="1.20.58.870">
    <property type="match status" value="1"/>
</dbReference>
<dbReference type="FunFam" id="3.30.1640.10:FF:000014">
    <property type="entry name" value="DNA helicase"/>
    <property type="match status" value="1"/>
</dbReference>
<protein>
    <recommendedName>
        <fullName evidence="15">DNA replication licensing factor MCM6</fullName>
        <ecNumber evidence="15">3.6.4.12</ecNumber>
    </recommendedName>
</protein>
<dbReference type="Pfam" id="PF18263">
    <property type="entry name" value="WHD_MCM6"/>
    <property type="match status" value="1"/>
</dbReference>
<keyword evidence="9" id="KW-0539">Nucleus</keyword>
<evidence type="ECO:0000313" key="18">
    <source>
        <dbReference type="Proteomes" id="UP000734854"/>
    </source>
</evidence>
<dbReference type="InterPro" id="IPR041562">
    <property type="entry name" value="MCM_lid"/>
</dbReference>
<evidence type="ECO:0000256" key="2">
    <source>
        <dbReference type="ARBA" id="ARBA00008010"/>
    </source>
</evidence>
<dbReference type="Pfam" id="PF00493">
    <property type="entry name" value="MCM"/>
    <property type="match status" value="1"/>
</dbReference>
<dbReference type="InterPro" id="IPR008049">
    <property type="entry name" value="MCM6"/>
</dbReference>
<accession>A0A8J5LYB2</accession>
<dbReference type="GO" id="GO:1902969">
    <property type="term" value="P:mitotic DNA replication"/>
    <property type="evidence" value="ECO:0007669"/>
    <property type="project" value="TreeGrafter"/>
</dbReference>
<dbReference type="Gene3D" id="2.20.28.10">
    <property type="match status" value="1"/>
</dbReference>
<dbReference type="InterPro" id="IPR001208">
    <property type="entry name" value="MCM_dom"/>
</dbReference>
<dbReference type="GO" id="GO:0016787">
    <property type="term" value="F:hydrolase activity"/>
    <property type="evidence" value="ECO:0007669"/>
    <property type="project" value="UniProtKB-KW"/>
</dbReference>
<dbReference type="AlphaFoldDB" id="A0A8J5LYB2"/>
<dbReference type="GO" id="GO:1990518">
    <property type="term" value="F:single-stranded 3'-5' DNA helicase activity"/>
    <property type="evidence" value="ECO:0007669"/>
    <property type="project" value="TreeGrafter"/>
</dbReference>
<evidence type="ECO:0000256" key="12">
    <source>
        <dbReference type="ARBA" id="ARBA00053280"/>
    </source>
</evidence>
<dbReference type="InterPro" id="IPR041024">
    <property type="entry name" value="Mcm6_C"/>
</dbReference>
<comment type="subunit">
    <text evidence="15">Component of the MCM2-7 complex.</text>
</comment>
<evidence type="ECO:0000256" key="3">
    <source>
        <dbReference type="ARBA" id="ARBA00022705"/>
    </source>
</evidence>
<dbReference type="SUPFAM" id="SSF50249">
    <property type="entry name" value="Nucleic acid-binding proteins"/>
    <property type="match status" value="1"/>
</dbReference>
<dbReference type="InterPro" id="IPR027417">
    <property type="entry name" value="P-loop_NTPase"/>
</dbReference>
<comment type="caution">
    <text evidence="17">The sequence shown here is derived from an EMBL/GenBank/DDBJ whole genome shotgun (WGS) entry which is preliminary data.</text>
</comment>
<keyword evidence="10 15" id="KW-0131">Cell cycle</keyword>
<sequence>MDAFGGFFVDEKAVRVENIFLEFLKRFKLDTNAVDPYYEAEIEAMRHKESTTMYVDFSHVMRFNDVLQKAISEEYLRFEPYLRNACKRFVTEHKSSENRQPIITDDNPNRDINVAFYNIPLLKRLRELTTSEIGRLTSVMGVVTRTSEVRPELLQGTFKCLECGGVIKNVEQQYKYTEPIICMNATCASRNNWALLRQESKFTDWQRVRMQETSNEIPAGSLPRSLDVILRHEIVEKARAGDTVIFTGSLVAVPDVMALTSPGERAECRREAPQRQNITSGHGGVKGLKSLGVRDLSYRLAFIANSVQIADGRGDGDIRDRKMDIDDSDKQEFTPEEEEEVMQMRDTPDFFNKLVDSICPTVFGHQEIKRAVLLMLVGGVHKLTHEGINLRGDINVCIVGDPSCAKSQFLKYTVGLVSRSVYTSGKSSSAAGLTATVAKEPETGEFCIEAGALMLADNGICCIDEFDKMDIKDQVAIHEAMEQQTISITKAGIQATLNARTSILAAANPAGGRYDKSKPLKYNVALPPAILSRFDLVYIMIDDPDENTDYHIAHHIVRVRQRREDALAPAFTTAQLKRYIAYAKSIKPQLSSEARKVLVQSYVALRRGDSTPGTRVAYRMTVRQLEALIRLSEAIARSHLEKVVSIYPWCSSSPCSHGSKTTKNIHHQAMLNRVRLIFLIFKRMKIVLQREFLTKMLICQRLKRIFKHLTKKVTNNNLTVIRKRNLLSPRSIFRELLKLLLCAYDSMRNQFPGKNPTVRLHMGIRVTFNRYLVRSPRELYAFLENVNSMATNPPTCKLGLAGSGLAGMKQGDLIIWYVERQNAQGAYENTDEVREEVKCIKAIIERLIQREGHLIVIDDGEAAASAEGDGQAKRSSSENRIIAVAPNYVID</sequence>
<keyword evidence="8 14" id="KW-0238">DNA-binding</keyword>
<evidence type="ECO:0000256" key="9">
    <source>
        <dbReference type="ARBA" id="ARBA00023242"/>
    </source>
</evidence>
<evidence type="ECO:0000256" key="11">
    <source>
        <dbReference type="ARBA" id="ARBA00047995"/>
    </source>
</evidence>
<evidence type="ECO:0000256" key="4">
    <source>
        <dbReference type="ARBA" id="ARBA00022741"/>
    </source>
</evidence>
<keyword evidence="3 15" id="KW-0235">DNA replication</keyword>
<dbReference type="CDD" id="cd17757">
    <property type="entry name" value="MCM6"/>
    <property type="match status" value="1"/>
</dbReference>
<dbReference type="GO" id="GO:0000727">
    <property type="term" value="P:double-strand break repair via break-induced replication"/>
    <property type="evidence" value="ECO:0007669"/>
    <property type="project" value="TreeGrafter"/>
</dbReference>
<dbReference type="GO" id="GO:0005524">
    <property type="term" value="F:ATP binding"/>
    <property type="evidence" value="ECO:0007669"/>
    <property type="project" value="UniProtKB-UniRule"/>
</dbReference>
<dbReference type="InterPro" id="IPR012340">
    <property type="entry name" value="NA-bd_OB-fold"/>
</dbReference>
<gene>
    <name evidence="17" type="ORF">ZIOFF_009518</name>
</gene>
<dbReference type="Proteomes" id="UP000734854">
    <property type="component" value="Unassembled WGS sequence"/>
</dbReference>
<evidence type="ECO:0000256" key="1">
    <source>
        <dbReference type="ARBA" id="ARBA00004123"/>
    </source>
</evidence>
<evidence type="ECO:0000259" key="16">
    <source>
        <dbReference type="PROSITE" id="PS50051"/>
    </source>
</evidence>
<evidence type="ECO:0000313" key="17">
    <source>
        <dbReference type="EMBL" id="KAG6527419.1"/>
    </source>
</evidence>
<dbReference type="EMBL" id="JACMSC010000003">
    <property type="protein sequence ID" value="KAG6527419.1"/>
    <property type="molecule type" value="Genomic_DNA"/>
</dbReference>
<evidence type="ECO:0000256" key="15">
    <source>
        <dbReference type="RuleBase" id="RU368064"/>
    </source>
</evidence>
<proteinExistence type="inferred from homology"/>
<dbReference type="InterPro" id="IPR031327">
    <property type="entry name" value="MCM"/>
</dbReference>
<dbReference type="Pfam" id="PF14551">
    <property type="entry name" value="MCM_N"/>
    <property type="match status" value="1"/>
</dbReference>
<dbReference type="GO" id="GO:0000347">
    <property type="term" value="C:THO complex"/>
    <property type="evidence" value="ECO:0007669"/>
    <property type="project" value="UniProtKB-ARBA"/>
</dbReference>
<comment type="function">
    <text evidence="15">Acts as component of the MCM2-7 complex (MCM complex) which is the replicative helicase essential for 'once per cell cycle' DNA replication initiation and elongation in eukaryotic cells. The active ATPase sites in the MCM2-7 ring are formed through the interaction surfaces of two neighboring subunits such that a critical structure of a conserved arginine finger motif is provided in trans relative to the ATP-binding site of the Walker A box of the adjacent subunit. The six ATPase active sites, however, are likely to contribute differentially to the complex helicase activity.</text>
</comment>
<dbReference type="GO" id="GO:0003697">
    <property type="term" value="F:single-stranded DNA binding"/>
    <property type="evidence" value="ECO:0007669"/>
    <property type="project" value="TreeGrafter"/>
</dbReference>
<dbReference type="Pfam" id="PF17207">
    <property type="entry name" value="MCM_OB"/>
    <property type="match status" value="1"/>
</dbReference>
<dbReference type="PRINTS" id="PR01657">
    <property type="entry name" value="MCMFAMILY"/>
</dbReference>
<comment type="subcellular location">
    <subcellularLocation>
        <location evidence="1 15">Nucleus</location>
    </subcellularLocation>
</comment>
<dbReference type="PRINTS" id="PR01662">
    <property type="entry name" value="MCMPROTEIN6"/>
</dbReference>
<comment type="catalytic activity">
    <reaction evidence="11 15">
        <text>ATP + H2O = ADP + phosphate + H(+)</text>
        <dbReference type="Rhea" id="RHEA:13065"/>
        <dbReference type="ChEBI" id="CHEBI:15377"/>
        <dbReference type="ChEBI" id="CHEBI:15378"/>
        <dbReference type="ChEBI" id="CHEBI:30616"/>
        <dbReference type="ChEBI" id="CHEBI:43474"/>
        <dbReference type="ChEBI" id="CHEBI:456216"/>
        <dbReference type="EC" id="3.6.4.12"/>
    </reaction>
</comment>
<dbReference type="Gene3D" id="3.30.1640.10">
    <property type="entry name" value="mini-chromosome maintenance (MCM) complex, chain A, domain 1"/>
    <property type="match status" value="1"/>
</dbReference>
<evidence type="ECO:0000256" key="14">
    <source>
        <dbReference type="RuleBase" id="RU004070"/>
    </source>
</evidence>
<name>A0A8J5LYB2_ZINOF</name>
<evidence type="ECO:0000256" key="8">
    <source>
        <dbReference type="ARBA" id="ARBA00023125"/>
    </source>
</evidence>
<dbReference type="FunFam" id="3.40.50.300:FF:000115">
    <property type="entry name" value="DNA helicase"/>
    <property type="match status" value="1"/>
</dbReference>
<dbReference type="InterPro" id="IPR033762">
    <property type="entry name" value="MCM_OB"/>
</dbReference>
<keyword evidence="6 15" id="KW-0347">Helicase</keyword>
<keyword evidence="4 14" id="KW-0547">Nucleotide-binding</keyword>
<dbReference type="PROSITE" id="PS50051">
    <property type="entry name" value="MCM_2"/>
    <property type="match status" value="1"/>
</dbReference>
<comment type="similarity">
    <text evidence="2 14">Belongs to the MCM family.</text>
</comment>
<dbReference type="SMART" id="SM00350">
    <property type="entry name" value="MCM"/>
    <property type="match status" value="1"/>
</dbReference>
<dbReference type="EC" id="3.6.4.12" evidence="15"/>
<comment type="subunit">
    <text evidence="13">Component of the minichromosome maintenance (MCM) complex, a heterotetramer composed of MCM2, MCM3, MCM4, MCM5, MCM6 and MCM7.</text>
</comment>
<organism evidence="17 18">
    <name type="scientific">Zingiber officinale</name>
    <name type="common">Ginger</name>
    <name type="synonym">Amomum zingiber</name>
    <dbReference type="NCBI Taxonomy" id="94328"/>
    <lineage>
        <taxon>Eukaryota</taxon>
        <taxon>Viridiplantae</taxon>
        <taxon>Streptophyta</taxon>
        <taxon>Embryophyta</taxon>
        <taxon>Tracheophyta</taxon>
        <taxon>Spermatophyta</taxon>
        <taxon>Magnoliopsida</taxon>
        <taxon>Liliopsida</taxon>
        <taxon>Zingiberales</taxon>
        <taxon>Zingiberaceae</taxon>
        <taxon>Zingiber</taxon>
    </lineage>
</organism>
<keyword evidence="18" id="KW-1185">Reference proteome</keyword>
<evidence type="ECO:0000256" key="13">
    <source>
        <dbReference type="ARBA" id="ARBA00066054"/>
    </source>
</evidence>
<dbReference type="Pfam" id="PF17855">
    <property type="entry name" value="MCM_lid"/>
    <property type="match status" value="1"/>
</dbReference>
<dbReference type="GO" id="GO:0042555">
    <property type="term" value="C:MCM complex"/>
    <property type="evidence" value="ECO:0007669"/>
    <property type="project" value="UniProtKB-UniRule"/>
</dbReference>
<evidence type="ECO:0000256" key="7">
    <source>
        <dbReference type="ARBA" id="ARBA00022840"/>
    </source>
</evidence>
<dbReference type="InterPro" id="IPR027925">
    <property type="entry name" value="MCM_N"/>
</dbReference>
<dbReference type="Gene3D" id="3.40.50.300">
    <property type="entry name" value="P-loop containing nucleotide triphosphate hydrolases"/>
    <property type="match status" value="1"/>
</dbReference>
<dbReference type="PROSITE" id="PS00847">
    <property type="entry name" value="MCM_1"/>
    <property type="match status" value="1"/>
</dbReference>
<dbReference type="FunFam" id="2.20.28.10:FF:000003">
    <property type="entry name" value="DNA helicase"/>
    <property type="match status" value="1"/>
</dbReference>
<dbReference type="PANTHER" id="PTHR11630:SF43">
    <property type="entry name" value="DNA REPLICATION LICENSING FACTOR MCM6"/>
    <property type="match status" value="1"/>
</dbReference>
<comment type="function">
    <text evidence="12">Probable component of the MCM2-7 complex (MCM complex) that may function as a DNA helicase and which is essential to undergo a single round of replication initiation and elongation per cell cycle in eukaryotic cells.</text>
</comment>